<dbReference type="AlphaFoldDB" id="A0A3N6LW79"/>
<organism evidence="2 3">
    <name type="scientific">Natrarchaeobius halalkaliphilus</name>
    <dbReference type="NCBI Taxonomy" id="1679091"/>
    <lineage>
        <taxon>Archaea</taxon>
        <taxon>Methanobacteriati</taxon>
        <taxon>Methanobacteriota</taxon>
        <taxon>Stenosarchaea group</taxon>
        <taxon>Halobacteria</taxon>
        <taxon>Halobacteriales</taxon>
        <taxon>Natrialbaceae</taxon>
        <taxon>Natrarchaeobius</taxon>
    </lineage>
</organism>
<keyword evidence="1" id="KW-1133">Transmembrane helix</keyword>
<keyword evidence="1" id="KW-0812">Transmembrane</keyword>
<gene>
    <name evidence="2" type="ORF">EA462_02405</name>
</gene>
<dbReference type="EMBL" id="REFY01000001">
    <property type="protein sequence ID" value="RQG93077.1"/>
    <property type="molecule type" value="Genomic_DNA"/>
</dbReference>
<sequence length="75" mass="8704">MTLFTFFLGLLVRQDLAEALIYMVENYALMLLPLRWPVNEIIAADTVSEFIFSHLLTISLGLFVATIKYRMSVRY</sequence>
<dbReference type="Proteomes" id="UP000273828">
    <property type="component" value="Unassembled WGS sequence"/>
</dbReference>
<reference evidence="2 3" key="1">
    <citation type="submission" date="2018-10" db="EMBL/GenBank/DDBJ databases">
        <title>Natrarchaeobius chitinivorans gen. nov., sp. nov., and Natrarchaeobius haloalkaliphilus sp. nov., alkaliphilic, chitin-utilizing haloarchaea from hypersaline alkaline lakes.</title>
        <authorList>
            <person name="Sorokin D.Y."/>
            <person name="Elcheninov A.G."/>
            <person name="Kostrikina N.A."/>
            <person name="Bale N.J."/>
            <person name="Sinninghe Damste J.S."/>
            <person name="Khijniak T.V."/>
            <person name="Kublanov I.V."/>
            <person name="Toshchakov S.V."/>
        </authorList>
    </citation>
    <scope>NUCLEOTIDE SEQUENCE [LARGE SCALE GENOMIC DNA]</scope>
    <source>
        <strain evidence="2 3">AArcht-Sl</strain>
    </source>
</reference>
<comment type="caution">
    <text evidence="2">The sequence shown here is derived from an EMBL/GenBank/DDBJ whole genome shotgun (WGS) entry which is preliminary data.</text>
</comment>
<protein>
    <submittedName>
        <fullName evidence="2">Uncharacterized protein</fullName>
    </submittedName>
</protein>
<proteinExistence type="predicted"/>
<keyword evidence="1" id="KW-0472">Membrane</keyword>
<name>A0A3N6LW79_9EURY</name>
<evidence type="ECO:0000313" key="3">
    <source>
        <dbReference type="Proteomes" id="UP000273828"/>
    </source>
</evidence>
<feature type="transmembrane region" description="Helical" evidence="1">
    <location>
        <begin position="41"/>
        <end position="65"/>
    </location>
</feature>
<evidence type="ECO:0000313" key="2">
    <source>
        <dbReference type="EMBL" id="RQG93077.1"/>
    </source>
</evidence>
<evidence type="ECO:0000256" key="1">
    <source>
        <dbReference type="SAM" id="Phobius"/>
    </source>
</evidence>
<accession>A0A3N6LW79</accession>
<keyword evidence="3" id="KW-1185">Reference proteome</keyword>